<gene>
    <name evidence="12" type="ORF">GBAR_LOCUS31591</name>
</gene>
<dbReference type="GO" id="GO:0015031">
    <property type="term" value="P:protein transport"/>
    <property type="evidence" value="ECO:0007669"/>
    <property type="project" value="UniProtKB-KW"/>
</dbReference>
<keyword evidence="3" id="KW-0813">Transport</keyword>
<evidence type="ECO:0000256" key="10">
    <source>
        <dbReference type="SAM" id="Phobius"/>
    </source>
</evidence>
<evidence type="ECO:0000259" key="11">
    <source>
        <dbReference type="Pfam" id="PF10496"/>
    </source>
</evidence>
<comment type="caution">
    <text evidence="12">The sequence shown here is derived from an EMBL/GenBank/DDBJ whole genome shotgun (WGS) entry which is preliminary data.</text>
</comment>
<feature type="region of interest" description="Disordered" evidence="9">
    <location>
        <begin position="29"/>
        <end position="51"/>
    </location>
</feature>
<dbReference type="GO" id="GO:0006890">
    <property type="term" value="P:retrograde vesicle-mediated transport, Golgi to endoplasmic reticulum"/>
    <property type="evidence" value="ECO:0007669"/>
    <property type="project" value="TreeGrafter"/>
</dbReference>
<dbReference type="GO" id="GO:0031201">
    <property type="term" value="C:SNARE complex"/>
    <property type="evidence" value="ECO:0007669"/>
    <property type="project" value="TreeGrafter"/>
</dbReference>
<keyword evidence="5" id="KW-0653">Protein transport</keyword>
<keyword evidence="8 10" id="KW-0472">Membrane</keyword>
<dbReference type="InterPro" id="IPR010989">
    <property type="entry name" value="SNARE"/>
</dbReference>
<accession>A0AA35U2R4</accession>
<evidence type="ECO:0000256" key="5">
    <source>
        <dbReference type="ARBA" id="ARBA00022927"/>
    </source>
</evidence>
<dbReference type="EMBL" id="CASHTH010004489">
    <property type="protein sequence ID" value="CAI8058096.1"/>
    <property type="molecule type" value="Genomic_DNA"/>
</dbReference>
<keyword evidence="7" id="KW-0175">Coiled coil</keyword>
<feature type="compositionally biased region" description="Basic and acidic residues" evidence="9">
    <location>
        <begin position="229"/>
        <end position="241"/>
    </location>
</feature>
<evidence type="ECO:0000256" key="9">
    <source>
        <dbReference type="SAM" id="MobiDB-lite"/>
    </source>
</evidence>
<dbReference type="SUPFAM" id="SSF47661">
    <property type="entry name" value="t-snare proteins"/>
    <property type="match status" value="1"/>
</dbReference>
<evidence type="ECO:0000256" key="6">
    <source>
        <dbReference type="ARBA" id="ARBA00022989"/>
    </source>
</evidence>
<dbReference type="PANTHER" id="PTHR15959">
    <property type="entry name" value="SYNTAXIN-18"/>
    <property type="match status" value="1"/>
</dbReference>
<keyword evidence="4 10" id="KW-0812">Transmembrane</keyword>
<dbReference type="Proteomes" id="UP001174909">
    <property type="component" value="Unassembled WGS sequence"/>
</dbReference>
<feature type="compositionally biased region" description="Polar residues" evidence="9">
    <location>
        <begin position="267"/>
        <end position="278"/>
    </location>
</feature>
<evidence type="ECO:0000256" key="8">
    <source>
        <dbReference type="ARBA" id="ARBA00023136"/>
    </source>
</evidence>
<evidence type="ECO:0000256" key="7">
    <source>
        <dbReference type="ARBA" id="ARBA00023054"/>
    </source>
</evidence>
<evidence type="ECO:0000256" key="3">
    <source>
        <dbReference type="ARBA" id="ARBA00022448"/>
    </source>
</evidence>
<dbReference type="AlphaFoldDB" id="A0AA35U2R4"/>
<name>A0AA35U2R4_GEOBA</name>
<reference evidence="12" key="1">
    <citation type="submission" date="2023-03" db="EMBL/GenBank/DDBJ databases">
        <authorList>
            <person name="Steffen K."/>
            <person name="Cardenas P."/>
        </authorList>
    </citation>
    <scope>NUCLEOTIDE SEQUENCE</scope>
</reference>
<feature type="domain" description="SNARE-complex protein Syntaxin-18 N-terminal" evidence="11">
    <location>
        <begin position="12"/>
        <end position="101"/>
    </location>
</feature>
<dbReference type="SUPFAM" id="SSF58038">
    <property type="entry name" value="SNARE fusion complex"/>
    <property type="match status" value="1"/>
</dbReference>
<evidence type="ECO:0000256" key="1">
    <source>
        <dbReference type="ARBA" id="ARBA00004211"/>
    </source>
</evidence>
<dbReference type="Pfam" id="PF10496">
    <property type="entry name" value="Syntaxin-18_N"/>
    <property type="match status" value="1"/>
</dbReference>
<keyword evidence="13" id="KW-1185">Reference proteome</keyword>
<dbReference type="InterPro" id="IPR019529">
    <property type="entry name" value="Syntaxin-18_N"/>
</dbReference>
<evidence type="ECO:0000256" key="2">
    <source>
        <dbReference type="ARBA" id="ARBA00009063"/>
    </source>
</evidence>
<feature type="compositionally biased region" description="Low complexity" evidence="9">
    <location>
        <begin position="184"/>
        <end position="195"/>
    </location>
</feature>
<feature type="compositionally biased region" description="Low complexity" evidence="9">
    <location>
        <begin position="33"/>
        <end position="46"/>
    </location>
</feature>
<evidence type="ECO:0000313" key="13">
    <source>
        <dbReference type="Proteomes" id="UP001174909"/>
    </source>
</evidence>
<comment type="similarity">
    <text evidence="2">Belongs to the syntaxin family.</text>
</comment>
<comment type="subcellular location">
    <subcellularLocation>
        <location evidence="1">Membrane</location>
        <topology evidence="1">Single-pass type IV membrane protein</topology>
    </subcellularLocation>
</comment>
<feature type="region of interest" description="Disordered" evidence="9">
    <location>
        <begin position="181"/>
        <end position="285"/>
    </location>
</feature>
<organism evidence="12 13">
    <name type="scientific">Geodia barretti</name>
    <name type="common">Barrett's horny sponge</name>
    <dbReference type="NCBI Taxonomy" id="519541"/>
    <lineage>
        <taxon>Eukaryota</taxon>
        <taxon>Metazoa</taxon>
        <taxon>Porifera</taxon>
        <taxon>Demospongiae</taxon>
        <taxon>Heteroscleromorpha</taxon>
        <taxon>Tetractinellida</taxon>
        <taxon>Astrophorina</taxon>
        <taxon>Geodiidae</taxon>
        <taxon>Geodia</taxon>
    </lineage>
</organism>
<proteinExistence type="inferred from homology"/>
<dbReference type="PANTHER" id="PTHR15959:SF0">
    <property type="entry name" value="SYNTAXIN-18"/>
    <property type="match status" value="1"/>
</dbReference>
<feature type="transmembrane region" description="Helical" evidence="10">
    <location>
        <begin position="365"/>
        <end position="386"/>
    </location>
</feature>
<sequence length="387" mass="43178">MSSSTASSVVGMDQTELFKATVRTLKLRRKKQGAAALSPGPSSSPSHQRTPSEFATLARDVVAFISKLQAFLLKHRKNYIDSARHLLGGGSAMSDSERDAIDSEAQKFIEGSLDRINSLRTRLNDNVTGAQMSQYRQSVFESLQDYLKKVANLYSEQRAIRIKRIVDRKRTSRLQPEKYRRLLGSTGCGRTSRSSFETSSGLRTIDREPSPAQHQLPDNDDCDSSDPGEGGREERGVRGEDGSSGTTLRNRWRRRGTGGGGRETSGNLATSSQFSQDSHLTEKERTEFAEENEQLLEHVTTMVDEVRQIEGRVIEISKLQGLFSQKVLQQAEQLESISRTTVEAAENVSEGNEQIKGAIKNKASLRVWILFILILLSFAILFLDWYS</sequence>
<evidence type="ECO:0000313" key="12">
    <source>
        <dbReference type="EMBL" id="CAI8058096.1"/>
    </source>
</evidence>
<protein>
    <submittedName>
        <fullName evidence="12">Syntaxin-18</fullName>
    </submittedName>
</protein>
<keyword evidence="6 10" id="KW-1133">Transmembrane helix</keyword>
<dbReference type="Gene3D" id="1.20.5.110">
    <property type="match status" value="1"/>
</dbReference>
<dbReference type="GO" id="GO:0005783">
    <property type="term" value="C:endoplasmic reticulum"/>
    <property type="evidence" value="ECO:0007669"/>
    <property type="project" value="TreeGrafter"/>
</dbReference>
<evidence type="ECO:0000256" key="4">
    <source>
        <dbReference type="ARBA" id="ARBA00022692"/>
    </source>
</evidence>